<organism evidence="8 9">
    <name type="scientific">Sphingomonas yantingensis</name>
    <dbReference type="NCBI Taxonomy" id="1241761"/>
    <lineage>
        <taxon>Bacteria</taxon>
        <taxon>Pseudomonadati</taxon>
        <taxon>Pseudomonadota</taxon>
        <taxon>Alphaproteobacteria</taxon>
        <taxon>Sphingomonadales</taxon>
        <taxon>Sphingomonadaceae</taxon>
        <taxon>Sphingomonas</taxon>
    </lineage>
</organism>
<accession>A0A7W9ASH9</accession>
<dbReference type="AlphaFoldDB" id="A0A7W9ASH9"/>
<keyword evidence="4" id="KW-0274">FAD</keyword>
<reference evidence="8 9" key="1">
    <citation type="submission" date="2020-08" db="EMBL/GenBank/DDBJ databases">
        <title>Genomic Encyclopedia of Type Strains, Phase IV (KMG-IV): sequencing the most valuable type-strain genomes for metagenomic binning, comparative biology and taxonomic classification.</title>
        <authorList>
            <person name="Goeker M."/>
        </authorList>
    </citation>
    <scope>NUCLEOTIDE SEQUENCE [LARGE SCALE GENOMIC DNA]</scope>
    <source>
        <strain evidence="8 9">DSM 27244</strain>
    </source>
</reference>
<dbReference type="InterPro" id="IPR036188">
    <property type="entry name" value="FAD/NAD-bd_sf"/>
</dbReference>
<keyword evidence="7" id="KW-0503">Monooxygenase</keyword>
<keyword evidence="6" id="KW-0560">Oxidoreductase</keyword>
<dbReference type="InterPro" id="IPR051820">
    <property type="entry name" value="FAD-binding_MO"/>
</dbReference>
<evidence type="ECO:0000313" key="8">
    <source>
        <dbReference type="EMBL" id="MBB5699767.1"/>
    </source>
</evidence>
<comment type="caution">
    <text evidence="8">The sequence shown here is derived from an EMBL/GenBank/DDBJ whole genome shotgun (WGS) entry which is preliminary data.</text>
</comment>
<dbReference type="InterPro" id="IPR020946">
    <property type="entry name" value="Flavin_mOase-like"/>
</dbReference>
<evidence type="ECO:0000256" key="1">
    <source>
        <dbReference type="ARBA" id="ARBA00001974"/>
    </source>
</evidence>
<keyword evidence="9" id="KW-1185">Reference proteome</keyword>
<keyword evidence="5" id="KW-0521">NADP</keyword>
<dbReference type="PANTHER" id="PTHR43872">
    <property type="entry name" value="MONOOXYGENASE, PUTATIVE (AFU_ORTHOLOGUE AFUA_8G02570)-RELATED"/>
    <property type="match status" value="1"/>
</dbReference>
<dbReference type="EMBL" id="JACIJJ010000005">
    <property type="protein sequence ID" value="MBB5699767.1"/>
    <property type="molecule type" value="Genomic_DNA"/>
</dbReference>
<evidence type="ECO:0000256" key="5">
    <source>
        <dbReference type="ARBA" id="ARBA00022857"/>
    </source>
</evidence>
<dbReference type="GO" id="GO:0004499">
    <property type="term" value="F:N,N-dimethylaniline monooxygenase activity"/>
    <property type="evidence" value="ECO:0007669"/>
    <property type="project" value="InterPro"/>
</dbReference>
<dbReference type="PANTHER" id="PTHR43872:SF1">
    <property type="entry name" value="MONOOXYGENASE, PUTATIVE (AFU_ORTHOLOGUE AFUA_8G02570)-RELATED"/>
    <property type="match status" value="1"/>
</dbReference>
<dbReference type="GO" id="GO:0050660">
    <property type="term" value="F:flavin adenine dinucleotide binding"/>
    <property type="evidence" value="ECO:0007669"/>
    <property type="project" value="InterPro"/>
</dbReference>
<evidence type="ECO:0000256" key="4">
    <source>
        <dbReference type="ARBA" id="ARBA00022827"/>
    </source>
</evidence>
<comment type="similarity">
    <text evidence="2">Belongs to the FAD-binding monooxygenase family.</text>
</comment>
<evidence type="ECO:0000256" key="3">
    <source>
        <dbReference type="ARBA" id="ARBA00022630"/>
    </source>
</evidence>
<dbReference type="Pfam" id="PF13450">
    <property type="entry name" value="NAD_binding_8"/>
    <property type="match status" value="1"/>
</dbReference>
<evidence type="ECO:0000256" key="7">
    <source>
        <dbReference type="ARBA" id="ARBA00023033"/>
    </source>
</evidence>
<proteinExistence type="inferred from homology"/>
<keyword evidence="3" id="KW-0285">Flavoprotein</keyword>
<dbReference type="GO" id="GO:0050661">
    <property type="term" value="F:NADP binding"/>
    <property type="evidence" value="ECO:0007669"/>
    <property type="project" value="InterPro"/>
</dbReference>
<protein>
    <submittedName>
        <fullName evidence="8">Cation diffusion facilitator CzcD-associated flavoprotein CzcO</fullName>
    </submittedName>
</protein>
<evidence type="ECO:0000313" key="9">
    <source>
        <dbReference type="Proteomes" id="UP000557739"/>
    </source>
</evidence>
<evidence type="ECO:0000256" key="2">
    <source>
        <dbReference type="ARBA" id="ARBA00010139"/>
    </source>
</evidence>
<comment type="cofactor">
    <cofactor evidence="1">
        <name>FAD</name>
        <dbReference type="ChEBI" id="CHEBI:57692"/>
    </cofactor>
</comment>
<dbReference type="Proteomes" id="UP000557739">
    <property type="component" value="Unassembled WGS sequence"/>
</dbReference>
<dbReference type="Pfam" id="PF00743">
    <property type="entry name" value="FMO-like"/>
    <property type="match status" value="1"/>
</dbReference>
<evidence type="ECO:0000256" key="6">
    <source>
        <dbReference type="ARBA" id="ARBA00023002"/>
    </source>
</evidence>
<dbReference type="FunFam" id="3.50.50.60:FF:000228">
    <property type="entry name" value="FAD-containing monooxygenase EthA"/>
    <property type="match status" value="1"/>
</dbReference>
<sequence>MSLPTFAAIEYPVRAGERSMADEWFDVVVVGAGLSGIGMARHLKVECPDLSFAVLEARARLGGTWDLFRYPGVRSDSDMYTLGYSFRPWTGEKAIADGGSILSYLHDTARESGIEGHIRTGTRVVAADWSGADAAWTLTVDQGGERRTIGCRFVVMCTGYYNYERGHTPAFEGAETFAGRIMHPQFWPEDLDVAGKRVAVIGSGATAMTLVPALADRGATVAMVQRSPTYVVARPATDRFANGLRRVIGARRATNTIRWRNALIGQFFFERMRKHPKAAAERLIGWVRDHLGPDYDVATHFTPRYDPWDQRLCLVPDGDLFEAIKAGRAEVVTGAIERFEPGGIAMADGTKVPADIIVTATGLELKLMDDMPVTVDGAPVEFAKTLNYKGMMFSDVPNLAYTFGYTNASWTLKADLTAAYVCRLLKTMQARGVRSATPRVGEGEAGDEAFLDFTSSYVQRAIDKFPKQGRRAPWRLHQNYLKDLMALRFGRVDDAMEFSHAEAKGKRAA</sequence>
<gene>
    <name evidence="8" type="ORF">FHR19_003141</name>
</gene>
<name>A0A7W9ASH9_9SPHN</name>
<dbReference type="Gene3D" id="3.50.50.60">
    <property type="entry name" value="FAD/NAD(P)-binding domain"/>
    <property type="match status" value="2"/>
</dbReference>
<dbReference type="SUPFAM" id="SSF51905">
    <property type="entry name" value="FAD/NAD(P)-binding domain"/>
    <property type="match status" value="2"/>
</dbReference>